<gene>
    <name evidence="3" type="ORF">METZ01_LOCUS299266</name>
</gene>
<keyword evidence="1" id="KW-1133">Transmembrane helix</keyword>
<evidence type="ECO:0000256" key="1">
    <source>
        <dbReference type="SAM" id="Phobius"/>
    </source>
</evidence>
<sequence>MLSEKIAPALWQRNLLFAVVCLAGVGAVVSNLLKSDTMAAPKHQPRRYEKPVFRTPVDWVDEEFAADWKKAGLEPAERADDLTLIRRLSLGLTGTIPSLQEIRALEAQPEDERVQWWLSHLFEDRRTSDYLAERFARAYVGVENGPFLIYRRRRFVSWLADEFEANRPYDKIVSSLITAEGLWTTNPEVNFVTVTVDQNEDKKGPDEVKLAARVTRAFLGVRIDCVQCHDDHLGEEWLQKDFHQLASFFGKADVAISGIREIFA</sequence>
<keyword evidence="1" id="KW-0472">Membrane</keyword>
<dbReference type="EMBL" id="UINC01092649">
    <property type="protein sequence ID" value="SVC46412.1"/>
    <property type="molecule type" value="Genomic_DNA"/>
</dbReference>
<evidence type="ECO:0000259" key="2">
    <source>
        <dbReference type="Pfam" id="PF07583"/>
    </source>
</evidence>
<reference evidence="3" key="1">
    <citation type="submission" date="2018-05" db="EMBL/GenBank/DDBJ databases">
        <authorList>
            <person name="Lanie J.A."/>
            <person name="Ng W.-L."/>
            <person name="Kazmierczak K.M."/>
            <person name="Andrzejewski T.M."/>
            <person name="Davidsen T.M."/>
            <person name="Wayne K.J."/>
            <person name="Tettelin H."/>
            <person name="Glass J.I."/>
            <person name="Rusch D."/>
            <person name="Podicherti R."/>
            <person name="Tsui H.-C.T."/>
            <person name="Winkler M.E."/>
        </authorList>
    </citation>
    <scope>NUCLEOTIDE SEQUENCE</scope>
</reference>
<dbReference type="InterPro" id="IPR011444">
    <property type="entry name" value="DUF1549"/>
</dbReference>
<feature type="transmembrane region" description="Helical" evidence="1">
    <location>
        <begin position="15"/>
        <end position="33"/>
    </location>
</feature>
<name>A0A382MG55_9ZZZZ</name>
<dbReference type="PANTHER" id="PTHR35889:SF3">
    <property type="entry name" value="F-BOX DOMAIN-CONTAINING PROTEIN"/>
    <property type="match status" value="1"/>
</dbReference>
<dbReference type="AlphaFoldDB" id="A0A382MG55"/>
<feature type="domain" description="DUF1549" evidence="2">
    <location>
        <begin position="60"/>
        <end position="252"/>
    </location>
</feature>
<accession>A0A382MG55</accession>
<protein>
    <recommendedName>
        <fullName evidence="2">DUF1549 domain-containing protein</fullName>
    </recommendedName>
</protein>
<keyword evidence="1" id="KW-0812">Transmembrane</keyword>
<dbReference type="PANTHER" id="PTHR35889">
    <property type="entry name" value="CYCLOINULO-OLIGOSACCHARIDE FRUCTANOTRANSFERASE-RELATED"/>
    <property type="match status" value="1"/>
</dbReference>
<dbReference type="Pfam" id="PF07583">
    <property type="entry name" value="PSCyt2"/>
    <property type="match status" value="1"/>
</dbReference>
<evidence type="ECO:0000313" key="3">
    <source>
        <dbReference type="EMBL" id="SVC46412.1"/>
    </source>
</evidence>
<organism evidence="3">
    <name type="scientific">marine metagenome</name>
    <dbReference type="NCBI Taxonomy" id="408172"/>
    <lineage>
        <taxon>unclassified sequences</taxon>
        <taxon>metagenomes</taxon>
        <taxon>ecological metagenomes</taxon>
    </lineage>
</organism>
<feature type="non-terminal residue" evidence="3">
    <location>
        <position position="264"/>
    </location>
</feature>
<proteinExistence type="predicted"/>